<dbReference type="AlphaFoldDB" id="A0A250IH43"/>
<dbReference type="InterPro" id="IPR007263">
    <property type="entry name" value="DCC1-like"/>
</dbReference>
<protein>
    <recommendedName>
        <fullName evidence="3">Thiol-disulfide oxidoreductase</fullName>
    </recommendedName>
</protein>
<dbReference type="RefSeq" id="WP_157775277.1">
    <property type="nucleotide sequence ID" value="NZ_CP022163.1"/>
</dbReference>
<dbReference type="InterPro" id="IPR052927">
    <property type="entry name" value="DCC_oxidoreductase"/>
</dbReference>
<name>A0A250IH43_9BACT</name>
<dbReference type="Pfam" id="PF04134">
    <property type="entry name" value="DCC1-like"/>
    <property type="match status" value="1"/>
</dbReference>
<dbReference type="GO" id="GO:0015035">
    <property type="term" value="F:protein-disulfide reductase activity"/>
    <property type="evidence" value="ECO:0007669"/>
    <property type="project" value="InterPro"/>
</dbReference>
<keyword evidence="2" id="KW-1185">Reference proteome</keyword>
<dbReference type="EMBL" id="CP022163">
    <property type="protein sequence ID" value="ATB30481.1"/>
    <property type="molecule type" value="Genomic_DNA"/>
</dbReference>
<dbReference type="Proteomes" id="UP000217289">
    <property type="component" value="Chromosome"/>
</dbReference>
<gene>
    <name evidence="1" type="ORF">MEBOL_003942</name>
</gene>
<dbReference type="PANTHER" id="PTHR33639">
    <property type="entry name" value="THIOL-DISULFIDE OXIDOREDUCTASE DCC"/>
    <property type="match status" value="1"/>
</dbReference>
<evidence type="ECO:0008006" key="3">
    <source>
        <dbReference type="Google" id="ProtNLM"/>
    </source>
</evidence>
<dbReference type="KEGG" id="mbd:MEBOL_003942"/>
<evidence type="ECO:0000313" key="2">
    <source>
        <dbReference type="Proteomes" id="UP000217289"/>
    </source>
</evidence>
<dbReference type="OrthoDB" id="9785438at2"/>
<reference evidence="1 2" key="1">
    <citation type="submission" date="2017-06" db="EMBL/GenBank/DDBJ databases">
        <authorList>
            <person name="Kim H.J."/>
            <person name="Triplett B.A."/>
        </authorList>
    </citation>
    <scope>NUCLEOTIDE SEQUENCE [LARGE SCALE GENOMIC DNA]</scope>
    <source>
        <strain evidence="1 2">DSM 14713</strain>
    </source>
</reference>
<evidence type="ECO:0000313" key="1">
    <source>
        <dbReference type="EMBL" id="ATB30481.1"/>
    </source>
</evidence>
<proteinExistence type="predicted"/>
<accession>A0A250IH43</accession>
<organism evidence="1 2">
    <name type="scientific">Melittangium boletus DSM 14713</name>
    <dbReference type="NCBI Taxonomy" id="1294270"/>
    <lineage>
        <taxon>Bacteria</taxon>
        <taxon>Pseudomonadati</taxon>
        <taxon>Myxococcota</taxon>
        <taxon>Myxococcia</taxon>
        <taxon>Myxococcales</taxon>
        <taxon>Cystobacterineae</taxon>
        <taxon>Archangiaceae</taxon>
        <taxon>Melittangium</taxon>
    </lineage>
</organism>
<dbReference type="PANTHER" id="PTHR33639:SF2">
    <property type="entry name" value="DUF393 DOMAIN-CONTAINING PROTEIN"/>
    <property type="match status" value="1"/>
</dbReference>
<sequence>MSTPKHVLFFDGVCVMCNHTVHFIHHRDKRDVFLFAALQSPLAHETLARYGRDAASLDGVYLLLGHGTPEERLSWKYGAVRAVLKELGGGWKVLAFLMGLIPRPLGDVLYDGVARNRYRLVGKYEACAIPGPELRRKFLADGS</sequence>